<feature type="domain" description="C2" evidence="13">
    <location>
        <begin position="642"/>
        <end position="759"/>
    </location>
</feature>
<evidence type="ECO:0000256" key="12">
    <source>
        <dbReference type="SAM" id="MobiDB-lite"/>
    </source>
</evidence>
<dbReference type="GO" id="GO:0005789">
    <property type="term" value="C:endoplasmic reticulum membrane"/>
    <property type="evidence" value="ECO:0007669"/>
    <property type="project" value="UniProtKB-SubCell"/>
</dbReference>
<dbReference type="InterPro" id="IPR017147">
    <property type="entry name" value="Tricalbin"/>
</dbReference>
<dbReference type="Pfam" id="PF25669">
    <property type="entry name" value="SMP_MUG190-like"/>
    <property type="match status" value="1"/>
</dbReference>
<dbReference type="InterPro" id="IPR037761">
    <property type="entry name" value="C2A_Tricalbin"/>
</dbReference>
<dbReference type="EMBL" id="CP059247">
    <property type="protein sequence ID" value="QLL31397.1"/>
    <property type="molecule type" value="Genomic_DNA"/>
</dbReference>
<gene>
    <name evidence="15" type="ORF">HG536_0B02600</name>
</gene>
<accession>A0A7G3ZD11</accession>
<evidence type="ECO:0000256" key="1">
    <source>
        <dbReference type="ARBA" id="ARBA00004586"/>
    </source>
</evidence>
<dbReference type="Gene3D" id="2.60.40.150">
    <property type="entry name" value="C2 domain"/>
    <property type="match status" value="3"/>
</dbReference>
<evidence type="ECO:0000256" key="9">
    <source>
        <dbReference type="ARBA" id="ARBA00023121"/>
    </source>
</evidence>
<evidence type="ECO:0000256" key="8">
    <source>
        <dbReference type="ARBA" id="ARBA00023055"/>
    </source>
</evidence>
<dbReference type="OrthoDB" id="1029639at2759"/>
<evidence type="ECO:0000256" key="3">
    <source>
        <dbReference type="ARBA" id="ARBA00022553"/>
    </source>
</evidence>
<proteinExistence type="predicted"/>
<dbReference type="InterPro" id="IPR052455">
    <property type="entry name" value="Tricalbin_domain"/>
</dbReference>
<dbReference type="Pfam" id="PF24920">
    <property type="entry name" value="C2_TCB1"/>
    <property type="match status" value="1"/>
</dbReference>
<dbReference type="InterPro" id="IPR037756">
    <property type="entry name" value="C2D_Tricalbin"/>
</dbReference>
<sequence>MSGQLTGGEVIEEPKKDQTATQDGIDKLAPINLKADEEHRASKDISPEKAAHVDSGESSRKPVNPSYIGWKQIGGWQEDDALTEADEMLDLSKDTYLNNVIPDQFYGDWYHQLGLIVITGILSFGIGHFKFSFAPVFFIGLVSALLYRTSAIKYRSRIRDQLQRELTVQKIEDDYESLEWLNTFLDKYWPRLEPAVSQMIVQQVNEMLATNPSIPPFIKALWIDQFTLGVKPPRIDTVKTFQNTESDIVVMDWGVSFTPHVLCDMNAKQLRNYVNQKVVVKAKLFGLTIPLHVSNFSLRANVRIRFKLMTPFPHVETINIQLLDVPNIDFIARPLGDFIFNWEVMSLPGLFPTIRKLAQVYAGPMLLPPFSLQLNIPQLLSGAAVAAGVLEITVKNVKGLSRSTGLLAKSIDPYLAFEVGGKVVAKTRTVRDSLNPVWDESLYILVNAFTDPFTITILDKRERMKDKVLGRIEHNLTSLHEKSHQKNLKANFLRNSKPIGTLTFDLQFFPTIEPKKLPDGTVEEQPEFNTGITKITIEELVGPGFAKEKLTGFVELYLNAKLVLTTSKASGKDSLIWNQGYEAVISDRRKARCRLVVKDSKGEVVTKTVQSLNDLIDRTQIDKKAIPLRDKQAELKVAAIWKPVDLDVGTNAIGYTPPVGVVRILLNKAEDLKNLEKVGKIDPYARVLVNGIPRARTEAKSQTLNPIWNRAVYVAISSTNQKLSIEVMDVETVKKDRSVGSFDIKLDNMFQKGPDDRYVEKVDNEPRTGRLVFKKGTKGTVTYYVSFYPALPVLSLEEVQEFDQLKERKAILAKRKTEELSKEEKEQLKQEQMDIEDIETMCSNKMKLDFNELLQYNAGIFSLSVFSGELPQVGLYVQAFFDGSGEPRFVSPKIPTRSITTGWTGDVMIKELEYSVATFRVTKNKNANKAEDCICEVVIPTIELIKNCYFKPSILTLSGANSAKLMIQASWFPIAVSELPQADLITNSGDLTVTAKSAEHLISADLNGYSDPFLKFYLNDDKDPIFKTHHQRKTLDPVWNQSATIVIHNRVNDYLRIKVMDWDAANADDLIGRAVVPLSKIDPESTTELDVPVVAEDGSDGGVLHLSFQFSPRYTLNVKKTEKKVGDIAQKGLGTGLKVGTTVVGAGFGTIGKLGRTMFGGKKNHYVAQGVYNAAV</sequence>
<evidence type="ECO:0000256" key="2">
    <source>
        <dbReference type="ARBA" id="ARBA00022448"/>
    </source>
</evidence>
<keyword evidence="4" id="KW-0812">Transmembrane</keyword>
<dbReference type="RefSeq" id="XP_037138072.1">
    <property type="nucleotide sequence ID" value="XM_037282177.1"/>
</dbReference>
<dbReference type="GO" id="GO:0071944">
    <property type="term" value="C:cell periphery"/>
    <property type="evidence" value="ECO:0007669"/>
    <property type="project" value="UniProtKB-ARBA"/>
</dbReference>
<evidence type="ECO:0000256" key="10">
    <source>
        <dbReference type="ARBA" id="ARBA00023136"/>
    </source>
</evidence>
<feature type="domain" description="C2" evidence="13">
    <location>
        <begin position="968"/>
        <end position="1091"/>
    </location>
</feature>
<feature type="region of interest" description="Disordered" evidence="12">
    <location>
        <begin position="1"/>
        <end position="63"/>
    </location>
</feature>
<dbReference type="CDD" id="cd04045">
    <property type="entry name" value="C2C_Tricalbin-like"/>
    <property type="match status" value="1"/>
</dbReference>
<evidence type="ECO:0000259" key="13">
    <source>
        <dbReference type="PROSITE" id="PS50004"/>
    </source>
</evidence>
<dbReference type="PANTHER" id="PTHR46980:SF2">
    <property type="entry name" value="TRICALBIN-1-RELATED"/>
    <property type="match status" value="1"/>
</dbReference>
<reference evidence="15 16" key="1">
    <citation type="submission" date="2020-06" db="EMBL/GenBank/DDBJ databases">
        <title>The yeast mating-type switching endonuclease HO is a domesticated member of an unorthodox homing genetic element family.</title>
        <authorList>
            <person name="Coughlan A.Y."/>
            <person name="Lombardi L."/>
            <person name="Braun-Galleani S."/>
            <person name="Martos A.R."/>
            <person name="Galeote V."/>
            <person name="Bigey F."/>
            <person name="Dequin S."/>
            <person name="Byrne K.P."/>
            <person name="Wolfe K.H."/>
        </authorList>
    </citation>
    <scope>NUCLEOTIDE SEQUENCE [LARGE SCALE GENOMIC DNA]</scope>
    <source>
        <strain evidence="15 16">CBS764</strain>
    </source>
</reference>
<dbReference type="CDD" id="cd04044">
    <property type="entry name" value="C2A_Tricalbin-like"/>
    <property type="match status" value="1"/>
</dbReference>
<dbReference type="SMART" id="SM00239">
    <property type="entry name" value="C2"/>
    <property type="match status" value="3"/>
</dbReference>
<evidence type="ECO:0000256" key="11">
    <source>
        <dbReference type="SAM" id="Coils"/>
    </source>
</evidence>
<dbReference type="FunFam" id="2.60.40.150:FF:000226">
    <property type="entry name" value="Tcb1p"/>
    <property type="match status" value="1"/>
</dbReference>
<keyword evidence="7" id="KW-1133">Transmembrane helix</keyword>
<dbReference type="InterPro" id="IPR035892">
    <property type="entry name" value="C2_domain_sf"/>
</dbReference>
<evidence type="ECO:0000259" key="14">
    <source>
        <dbReference type="PROSITE" id="PS51847"/>
    </source>
</evidence>
<keyword evidence="3" id="KW-0597">Phosphoprotein</keyword>
<dbReference type="CDD" id="cd21678">
    <property type="entry name" value="SMP_TCB"/>
    <property type="match status" value="1"/>
</dbReference>
<dbReference type="Pfam" id="PF00168">
    <property type="entry name" value="C2"/>
    <property type="match status" value="3"/>
</dbReference>
<keyword evidence="6" id="KW-0256">Endoplasmic reticulum</keyword>
<dbReference type="InterPro" id="IPR000008">
    <property type="entry name" value="C2_dom"/>
</dbReference>
<evidence type="ECO:0000313" key="15">
    <source>
        <dbReference type="EMBL" id="QLL31397.1"/>
    </source>
</evidence>
<dbReference type="FunFam" id="2.60.40.150:FF:000217">
    <property type="entry name" value="Tcb1p"/>
    <property type="match status" value="1"/>
</dbReference>
<evidence type="ECO:0000256" key="4">
    <source>
        <dbReference type="ARBA" id="ARBA00022692"/>
    </source>
</evidence>
<organism evidence="15 16">
    <name type="scientific">Torulaspora globosa</name>
    <dbReference type="NCBI Taxonomy" id="48254"/>
    <lineage>
        <taxon>Eukaryota</taxon>
        <taxon>Fungi</taxon>
        <taxon>Dikarya</taxon>
        <taxon>Ascomycota</taxon>
        <taxon>Saccharomycotina</taxon>
        <taxon>Saccharomycetes</taxon>
        <taxon>Saccharomycetales</taxon>
        <taxon>Saccharomycetaceae</taxon>
        <taxon>Torulaspora</taxon>
    </lineage>
</organism>
<dbReference type="AlphaFoldDB" id="A0A7G3ZD11"/>
<dbReference type="InterPro" id="IPR031468">
    <property type="entry name" value="SMP_LBD"/>
</dbReference>
<keyword evidence="2" id="KW-0813">Transport</keyword>
<dbReference type="SUPFAM" id="SSF49562">
    <property type="entry name" value="C2 domain (Calcium/lipid-binding domain, CaLB)"/>
    <property type="match status" value="3"/>
</dbReference>
<feature type="coiled-coil region" evidence="11">
    <location>
        <begin position="814"/>
        <end position="841"/>
    </location>
</feature>
<dbReference type="GO" id="GO:0061817">
    <property type="term" value="P:endoplasmic reticulum-plasma membrane tethering"/>
    <property type="evidence" value="ECO:0007669"/>
    <property type="project" value="InterPro"/>
</dbReference>
<keyword evidence="16" id="KW-1185">Reference proteome</keyword>
<dbReference type="GeneID" id="59324516"/>
<keyword evidence="9" id="KW-0446">Lipid-binding</keyword>
<dbReference type="PIRSF" id="PIRSF037232">
    <property type="entry name" value="Tricalbin"/>
    <property type="match status" value="1"/>
</dbReference>
<feature type="domain" description="C2" evidence="13">
    <location>
        <begin position="368"/>
        <end position="489"/>
    </location>
</feature>
<dbReference type="PROSITE" id="PS50004">
    <property type="entry name" value="C2"/>
    <property type="match status" value="3"/>
</dbReference>
<keyword evidence="10" id="KW-0472">Membrane</keyword>
<protein>
    <recommendedName>
        <fullName evidence="17">Tricalbin</fullName>
    </recommendedName>
</protein>
<dbReference type="KEGG" id="tgb:HG536_0B02600"/>
<feature type="domain" description="SMP-LTD" evidence="14">
    <location>
        <begin position="174"/>
        <end position="377"/>
    </location>
</feature>
<evidence type="ECO:0000256" key="7">
    <source>
        <dbReference type="ARBA" id="ARBA00022989"/>
    </source>
</evidence>
<evidence type="ECO:0000256" key="6">
    <source>
        <dbReference type="ARBA" id="ARBA00022824"/>
    </source>
</evidence>
<evidence type="ECO:0000256" key="5">
    <source>
        <dbReference type="ARBA" id="ARBA00022737"/>
    </source>
</evidence>
<dbReference type="Proteomes" id="UP000515788">
    <property type="component" value="Chromosome 2"/>
</dbReference>
<keyword evidence="5" id="KW-0677">Repeat</keyword>
<dbReference type="CDD" id="cd04052">
    <property type="entry name" value="C2B_Tricalbin-like"/>
    <property type="match status" value="1"/>
</dbReference>
<dbReference type="PROSITE" id="PS51847">
    <property type="entry name" value="SMP"/>
    <property type="match status" value="1"/>
</dbReference>
<dbReference type="GO" id="GO:0006869">
    <property type="term" value="P:lipid transport"/>
    <property type="evidence" value="ECO:0007669"/>
    <property type="project" value="UniProtKB-KW"/>
</dbReference>
<evidence type="ECO:0008006" key="17">
    <source>
        <dbReference type="Google" id="ProtNLM"/>
    </source>
</evidence>
<comment type="subcellular location">
    <subcellularLocation>
        <location evidence="1">Endoplasmic reticulum membrane</location>
    </subcellularLocation>
</comment>
<dbReference type="PANTHER" id="PTHR46980">
    <property type="entry name" value="TRICALBIN-1-RELATED"/>
    <property type="match status" value="1"/>
</dbReference>
<evidence type="ECO:0000313" key="16">
    <source>
        <dbReference type="Proteomes" id="UP000515788"/>
    </source>
</evidence>
<feature type="compositionally biased region" description="Basic and acidic residues" evidence="12">
    <location>
        <begin position="34"/>
        <end position="60"/>
    </location>
</feature>
<dbReference type="InterPro" id="IPR056910">
    <property type="entry name" value="TCB1-3_C2"/>
</dbReference>
<dbReference type="InterPro" id="IPR037762">
    <property type="entry name" value="C2C_Tricalbin"/>
</dbReference>
<name>A0A7G3ZD11_9SACH</name>
<dbReference type="CDD" id="cd04040">
    <property type="entry name" value="C2D_Tricalbin-like"/>
    <property type="match status" value="1"/>
</dbReference>
<keyword evidence="8" id="KW-0445">Lipid transport</keyword>
<dbReference type="InterPro" id="IPR037765">
    <property type="entry name" value="C2B_Tricalbin"/>
</dbReference>
<keyword evidence="11" id="KW-0175">Coiled coil</keyword>
<dbReference type="GO" id="GO:0008289">
    <property type="term" value="F:lipid binding"/>
    <property type="evidence" value="ECO:0007669"/>
    <property type="project" value="UniProtKB-KW"/>
</dbReference>